<dbReference type="InterPro" id="IPR003594">
    <property type="entry name" value="HATPase_dom"/>
</dbReference>
<evidence type="ECO:0000256" key="7">
    <source>
        <dbReference type="ARBA" id="ARBA00022692"/>
    </source>
</evidence>
<evidence type="ECO:0000313" key="17">
    <source>
        <dbReference type="EMBL" id="MYN08180.1"/>
    </source>
</evidence>
<name>A0A7X4HDF6_9BURK</name>
<sequence>MKAWRNSLAVRVTAMFMLIVALAAAALGTYLYRAFVDEIERRDDIQLMGKLRQVQILLGRPGAAELIRNQPEFFRDTMSGQENSLVRFVAPDGAILADINASGERYPAPPSAGATADRAAIADWTSSRGDPGRVVSATARMGAGEVTVTVARVYAERAALFTRYRRQIAAASAVSALAAALCAALLLHRGLRPLRVVAAHAAQVRPGTLAQRLDPGKAPSELEPLIAALNAMLERLQQGYARLSGFSADLAHEFRTPVTNLLGQSQVMLGQVRSAAEYEQLIVSNIEELERLARMIESMLFLARAGQEELLPARQPQSALEAMRKMAGLFEGAAEERGLRIVCEGDCAVLADAGLLRRALANLLSNAVRHADEGSVIVLRAERGAGTALISVANAGAPIAPEHLPHLFERFYRADPARGNADGSTGLGLAIVRAIMELHGGTAAVEAAAGQTRFTLTFAAAAP</sequence>
<evidence type="ECO:0000256" key="4">
    <source>
        <dbReference type="ARBA" id="ARBA00022519"/>
    </source>
</evidence>
<dbReference type="PANTHER" id="PTHR45436">
    <property type="entry name" value="SENSOR HISTIDINE KINASE YKOH"/>
    <property type="match status" value="1"/>
</dbReference>
<dbReference type="RefSeq" id="WP_161072513.1">
    <property type="nucleotide sequence ID" value="NZ_CP086370.1"/>
</dbReference>
<reference evidence="17 18" key="1">
    <citation type="submission" date="2019-12" db="EMBL/GenBank/DDBJ databases">
        <title>Novel species isolated from a subtropical stream in China.</title>
        <authorList>
            <person name="Lu H."/>
        </authorList>
    </citation>
    <scope>NUCLEOTIDE SEQUENCE [LARGE SCALE GENOMIC DNA]</scope>
    <source>
        <strain evidence="17 18">FT127W</strain>
    </source>
</reference>
<dbReference type="SMART" id="SM00387">
    <property type="entry name" value="HATPase_c"/>
    <property type="match status" value="1"/>
</dbReference>
<keyword evidence="3 14" id="KW-1003">Cell membrane</keyword>
<evidence type="ECO:0000256" key="6">
    <source>
        <dbReference type="ARBA" id="ARBA00022679"/>
    </source>
</evidence>
<keyword evidence="10 14" id="KW-0067">ATP-binding</keyword>
<dbReference type="CDD" id="cd06225">
    <property type="entry name" value="HAMP"/>
    <property type="match status" value="1"/>
</dbReference>
<feature type="transmembrane region" description="Helical" evidence="14">
    <location>
        <begin position="168"/>
        <end position="187"/>
    </location>
</feature>
<dbReference type="Pfam" id="PF00512">
    <property type="entry name" value="HisKA"/>
    <property type="match status" value="1"/>
</dbReference>
<dbReference type="Gene3D" id="1.10.287.130">
    <property type="match status" value="1"/>
</dbReference>
<dbReference type="PRINTS" id="PR00344">
    <property type="entry name" value="BCTRLSENSOR"/>
</dbReference>
<keyword evidence="4 14" id="KW-0997">Cell inner membrane</keyword>
<comment type="catalytic activity">
    <reaction evidence="1 14">
        <text>ATP + protein L-histidine = ADP + protein N-phospho-L-histidine.</text>
        <dbReference type="EC" id="2.7.13.3"/>
    </reaction>
</comment>
<dbReference type="SMART" id="SM00304">
    <property type="entry name" value="HAMP"/>
    <property type="match status" value="1"/>
</dbReference>
<keyword evidence="6 14" id="KW-0808">Transferase</keyword>
<gene>
    <name evidence="17" type="ORF">GTP77_12640</name>
</gene>
<evidence type="ECO:0000256" key="3">
    <source>
        <dbReference type="ARBA" id="ARBA00022475"/>
    </source>
</evidence>
<dbReference type="GO" id="GO:0005524">
    <property type="term" value="F:ATP binding"/>
    <property type="evidence" value="ECO:0007669"/>
    <property type="project" value="UniProtKB-KW"/>
</dbReference>
<evidence type="ECO:0000256" key="14">
    <source>
        <dbReference type="RuleBase" id="RU364088"/>
    </source>
</evidence>
<evidence type="ECO:0000313" key="18">
    <source>
        <dbReference type="Proteomes" id="UP000450676"/>
    </source>
</evidence>
<dbReference type="InterPro" id="IPR050428">
    <property type="entry name" value="TCS_sensor_his_kinase"/>
</dbReference>
<dbReference type="SUPFAM" id="SSF47384">
    <property type="entry name" value="Homodimeric domain of signal transducing histidine kinase"/>
    <property type="match status" value="1"/>
</dbReference>
<dbReference type="GO" id="GO:0005886">
    <property type="term" value="C:plasma membrane"/>
    <property type="evidence" value="ECO:0007669"/>
    <property type="project" value="UniProtKB-SubCell"/>
</dbReference>
<dbReference type="InterPro" id="IPR036890">
    <property type="entry name" value="HATPase_C_sf"/>
</dbReference>
<dbReference type="InterPro" id="IPR003661">
    <property type="entry name" value="HisK_dim/P_dom"/>
</dbReference>
<dbReference type="GO" id="GO:0000155">
    <property type="term" value="F:phosphorelay sensor kinase activity"/>
    <property type="evidence" value="ECO:0007669"/>
    <property type="project" value="InterPro"/>
</dbReference>
<evidence type="ECO:0000256" key="2">
    <source>
        <dbReference type="ARBA" id="ARBA00004533"/>
    </source>
</evidence>
<dbReference type="InterPro" id="IPR036097">
    <property type="entry name" value="HisK_dim/P_sf"/>
</dbReference>
<dbReference type="EC" id="2.7.13.3" evidence="14"/>
<dbReference type="SMART" id="SM00388">
    <property type="entry name" value="HisKA"/>
    <property type="match status" value="1"/>
</dbReference>
<evidence type="ECO:0000256" key="12">
    <source>
        <dbReference type="ARBA" id="ARBA00023012"/>
    </source>
</evidence>
<keyword evidence="5" id="KW-0597">Phosphoprotein</keyword>
<dbReference type="AlphaFoldDB" id="A0A7X4HDF6"/>
<dbReference type="PROSITE" id="PS50109">
    <property type="entry name" value="HIS_KIN"/>
    <property type="match status" value="1"/>
</dbReference>
<dbReference type="PROSITE" id="PS50885">
    <property type="entry name" value="HAMP"/>
    <property type="match status" value="1"/>
</dbReference>
<dbReference type="Pfam" id="PF02518">
    <property type="entry name" value="HATPase_c"/>
    <property type="match status" value="1"/>
</dbReference>
<dbReference type="InterPro" id="IPR005467">
    <property type="entry name" value="His_kinase_dom"/>
</dbReference>
<feature type="domain" description="Histidine kinase" evidence="15">
    <location>
        <begin position="249"/>
        <end position="462"/>
    </location>
</feature>
<comment type="subcellular location">
    <subcellularLocation>
        <location evidence="2 14">Cell inner membrane</location>
    </subcellularLocation>
</comment>
<comment type="function">
    <text evidence="14">Member of a two-component regulatory system.</text>
</comment>
<evidence type="ECO:0000256" key="8">
    <source>
        <dbReference type="ARBA" id="ARBA00022741"/>
    </source>
</evidence>
<keyword evidence="7 14" id="KW-0812">Transmembrane</keyword>
<keyword evidence="11 14" id="KW-1133">Transmembrane helix</keyword>
<dbReference type="Pfam" id="PF00672">
    <property type="entry name" value="HAMP"/>
    <property type="match status" value="1"/>
</dbReference>
<evidence type="ECO:0000256" key="5">
    <source>
        <dbReference type="ARBA" id="ARBA00022553"/>
    </source>
</evidence>
<keyword evidence="12 14" id="KW-0902">Two-component regulatory system</keyword>
<dbReference type="Proteomes" id="UP000450676">
    <property type="component" value="Unassembled WGS sequence"/>
</dbReference>
<keyword evidence="8 14" id="KW-0547">Nucleotide-binding</keyword>
<evidence type="ECO:0000256" key="9">
    <source>
        <dbReference type="ARBA" id="ARBA00022777"/>
    </source>
</evidence>
<evidence type="ECO:0000259" key="16">
    <source>
        <dbReference type="PROSITE" id="PS50885"/>
    </source>
</evidence>
<dbReference type="CDD" id="cd00082">
    <property type="entry name" value="HisKA"/>
    <property type="match status" value="1"/>
</dbReference>
<proteinExistence type="predicted"/>
<evidence type="ECO:0000256" key="13">
    <source>
        <dbReference type="ARBA" id="ARBA00023136"/>
    </source>
</evidence>
<keyword evidence="9 14" id="KW-0418">Kinase</keyword>
<evidence type="ECO:0000259" key="15">
    <source>
        <dbReference type="PROSITE" id="PS50109"/>
    </source>
</evidence>
<dbReference type="InterPro" id="IPR004358">
    <property type="entry name" value="Sig_transdc_His_kin-like_C"/>
</dbReference>
<dbReference type="Gene3D" id="3.30.565.10">
    <property type="entry name" value="Histidine kinase-like ATPase, C-terminal domain"/>
    <property type="match status" value="1"/>
</dbReference>
<dbReference type="InterPro" id="IPR006290">
    <property type="entry name" value="CztS_silS_copS"/>
</dbReference>
<comment type="caution">
    <text evidence="17">The sequence shown here is derived from an EMBL/GenBank/DDBJ whole genome shotgun (WGS) entry which is preliminary data.</text>
</comment>
<evidence type="ECO:0000256" key="10">
    <source>
        <dbReference type="ARBA" id="ARBA00022840"/>
    </source>
</evidence>
<accession>A0A7X4HDF6</accession>
<dbReference type="SUPFAM" id="SSF55874">
    <property type="entry name" value="ATPase domain of HSP90 chaperone/DNA topoisomerase II/histidine kinase"/>
    <property type="match status" value="1"/>
</dbReference>
<keyword evidence="18" id="KW-1185">Reference proteome</keyword>
<feature type="transmembrane region" description="Helical" evidence="14">
    <location>
        <begin position="12"/>
        <end position="32"/>
    </location>
</feature>
<dbReference type="EMBL" id="WWCU01000012">
    <property type="protein sequence ID" value="MYN08180.1"/>
    <property type="molecule type" value="Genomic_DNA"/>
</dbReference>
<dbReference type="NCBIfam" id="TIGR01386">
    <property type="entry name" value="cztS_silS_copS"/>
    <property type="match status" value="1"/>
</dbReference>
<evidence type="ECO:0000256" key="1">
    <source>
        <dbReference type="ARBA" id="ARBA00000085"/>
    </source>
</evidence>
<dbReference type="CDD" id="cd00075">
    <property type="entry name" value="HATPase"/>
    <property type="match status" value="1"/>
</dbReference>
<dbReference type="InterPro" id="IPR003660">
    <property type="entry name" value="HAMP_dom"/>
</dbReference>
<protein>
    <recommendedName>
        <fullName evidence="14">Sensor protein</fullName>
        <ecNumber evidence="14">2.7.13.3</ecNumber>
    </recommendedName>
</protein>
<feature type="domain" description="HAMP" evidence="16">
    <location>
        <begin position="188"/>
        <end position="241"/>
    </location>
</feature>
<dbReference type="PANTHER" id="PTHR45436:SF3">
    <property type="entry name" value="SENSOR HISTIDINE KINASE HPRS"/>
    <property type="match status" value="1"/>
</dbReference>
<organism evidence="17 18">
    <name type="scientific">Pseudoduganella aquatica</name>
    <dbReference type="NCBI Taxonomy" id="2660641"/>
    <lineage>
        <taxon>Bacteria</taxon>
        <taxon>Pseudomonadati</taxon>
        <taxon>Pseudomonadota</taxon>
        <taxon>Betaproteobacteria</taxon>
        <taxon>Burkholderiales</taxon>
        <taxon>Oxalobacteraceae</taxon>
        <taxon>Telluria group</taxon>
        <taxon>Pseudoduganella</taxon>
    </lineage>
</organism>
<evidence type="ECO:0000256" key="11">
    <source>
        <dbReference type="ARBA" id="ARBA00022989"/>
    </source>
</evidence>
<keyword evidence="13 14" id="KW-0472">Membrane</keyword>